<dbReference type="WBParaSite" id="PSAMB.scaffold5862size10720.g27424.t1">
    <property type="protein sequence ID" value="PSAMB.scaffold5862size10720.g27424.t1"/>
    <property type="gene ID" value="PSAMB.scaffold5862size10720.g27424"/>
</dbReference>
<accession>A0A914X3C8</accession>
<proteinExistence type="predicted"/>
<sequence length="186" mass="20944">MLRPHCICFRRLLIATFESSLSFSPSFAFVVCCTFPSVLTALPSALTLLIPFLRSASSNDYDDDEEGWVGTPGFEYGGYTIEEYERIFAYKKEGTMTNIEEVEESKRKGIIKQLTQKMVYDAAHAVCPFKIGSKVLLHSSRQLTRMAEQLEENFTGPYIIHRLTKANTAYPTKMDGTVLKKTVSCA</sequence>
<protein>
    <submittedName>
        <fullName evidence="2">Uncharacterized protein</fullName>
    </submittedName>
</protein>
<evidence type="ECO:0000313" key="1">
    <source>
        <dbReference type="Proteomes" id="UP000887566"/>
    </source>
</evidence>
<organism evidence="1 2">
    <name type="scientific">Plectus sambesii</name>
    <dbReference type="NCBI Taxonomy" id="2011161"/>
    <lineage>
        <taxon>Eukaryota</taxon>
        <taxon>Metazoa</taxon>
        <taxon>Ecdysozoa</taxon>
        <taxon>Nematoda</taxon>
        <taxon>Chromadorea</taxon>
        <taxon>Plectida</taxon>
        <taxon>Plectina</taxon>
        <taxon>Plectoidea</taxon>
        <taxon>Plectidae</taxon>
        <taxon>Plectus</taxon>
    </lineage>
</organism>
<dbReference type="AlphaFoldDB" id="A0A914X3C8"/>
<evidence type="ECO:0000313" key="2">
    <source>
        <dbReference type="WBParaSite" id="PSAMB.scaffold5862size10720.g27424.t1"/>
    </source>
</evidence>
<dbReference type="Proteomes" id="UP000887566">
    <property type="component" value="Unplaced"/>
</dbReference>
<name>A0A914X3C8_9BILA</name>
<keyword evidence="1" id="KW-1185">Reference proteome</keyword>
<reference evidence="2" key="1">
    <citation type="submission" date="2022-11" db="UniProtKB">
        <authorList>
            <consortium name="WormBaseParasite"/>
        </authorList>
    </citation>
    <scope>IDENTIFICATION</scope>
</reference>